<dbReference type="Proteomes" id="UP000501130">
    <property type="component" value="Chromosome"/>
</dbReference>
<organism evidence="2 3">
    <name type="scientific">Limnobacter profundi</name>
    <dbReference type="NCBI Taxonomy" id="2732163"/>
    <lineage>
        <taxon>Bacteria</taxon>
        <taxon>Pseudomonadati</taxon>
        <taxon>Pseudomonadota</taxon>
        <taxon>Betaproteobacteria</taxon>
        <taxon>Burkholderiales</taxon>
        <taxon>Burkholderiaceae</taxon>
        <taxon>Limnobacter</taxon>
    </lineage>
</organism>
<accession>A0ABX6N8N8</accession>
<evidence type="ECO:0000313" key="3">
    <source>
        <dbReference type="Proteomes" id="UP000501130"/>
    </source>
</evidence>
<keyword evidence="1" id="KW-0812">Transmembrane</keyword>
<sequence length="45" mass="5027">MTPEEKEKAKQNKRTGLILLSVAAVFFIGILIRKVMEPSILSLVN</sequence>
<gene>
    <name evidence="2" type="ORF">HKT17_14400</name>
</gene>
<dbReference type="EMBL" id="CP053084">
    <property type="protein sequence ID" value="QJR30806.1"/>
    <property type="molecule type" value="Genomic_DNA"/>
</dbReference>
<keyword evidence="1" id="KW-0472">Membrane</keyword>
<evidence type="ECO:0000313" key="2">
    <source>
        <dbReference type="EMBL" id="QJR30806.1"/>
    </source>
</evidence>
<dbReference type="RefSeq" id="WP_008247543.1">
    <property type="nucleotide sequence ID" value="NZ_CP053084.1"/>
</dbReference>
<feature type="transmembrane region" description="Helical" evidence="1">
    <location>
        <begin position="16"/>
        <end position="36"/>
    </location>
</feature>
<name>A0ABX6N8N8_9BURK</name>
<dbReference type="NCBIfam" id="NF038351">
    <property type="entry name" value="cyt_ox_assem_30"/>
    <property type="match status" value="1"/>
</dbReference>
<keyword evidence="3" id="KW-1185">Reference proteome</keyword>
<evidence type="ECO:0000256" key="1">
    <source>
        <dbReference type="SAM" id="Phobius"/>
    </source>
</evidence>
<protein>
    <recommendedName>
        <fullName evidence="4">Cytochrome C oxidase assembly protein</fullName>
    </recommendedName>
</protein>
<evidence type="ECO:0008006" key="4">
    <source>
        <dbReference type="Google" id="ProtNLM"/>
    </source>
</evidence>
<reference evidence="2 3" key="1">
    <citation type="submission" date="2020-05" db="EMBL/GenBank/DDBJ databases">
        <title>Compete genome of Limnobacter sp. SAORIC-580.</title>
        <authorList>
            <person name="Song J."/>
            <person name="Cho J.-C."/>
        </authorList>
    </citation>
    <scope>NUCLEOTIDE SEQUENCE [LARGE SCALE GENOMIC DNA]</scope>
    <source>
        <strain evidence="2 3">SAORIC-580</strain>
    </source>
</reference>
<dbReference type="InterPro" id="IPR047811">
    <property type="entry name" value="CytC_ox_assmbl_put"/>
</dbReference>
<proteinExistence type="predicted"/>
<keyword evidence="1" id="KW-1133">Transmembrane helix</keyword>